<dbReference type="InterPro" id="IPR046346">
    <property type="entry name" value="Aminoacid_DH-like_N_sf"/>
</dbReference>
<feature type="domain" description="Glutamate/phenylalanine/leucine/valine/L-tryptophan dehydrogenase C-terminal" evidence="3">
    <location>
        <begin position="159"/>
        <end position="381"/>
    </location>
</feature>
<gene>
    <name evidence="4" type="ORF">DWV06_05370</name>
</gene>
<dbReference type="Pfam" id="PF02812">
    <property type="entry name" value="ELFV_dehydrog_N"/>
    <property type="match status" value="1"/>
</dbReference>
<evidence type="ECO:0000256" key="2">
    <source>
        <dbReference type="ARBA" id="ARBA00023002"/>
    </source>
</evidence>
<dbReference type="PANTHER" id="PTHR11606">
    <property type="entry name" value="GLUTAMATE DEHYDROGENASE"/>
    <property type="match status" value="1"/>
</dbReference>
<evidence type="ECO:0000256" key="1">
    <source>
        <dbReference type="ARBA" id="ARBA00006382"/>
    </source>
</evidence>
<dbReference type="Pfam" id="PF00208">
    <property type="entry name" value="ELFV_dehydrog"/>
    <property type="match status" value="1"/>
</dbReference>
<evidence type="ECO:0000313" key="4">
    <source>
        <dbReference type="EMBL" id="RDU24403.1"/>
    </source>
</evidence>
<dbReference type="Gene3D" id="3.40.50.10860">
    <property type="entry name" value="Leucine Dehydrogenase, chain A, domain 1"/>
    <property type="match status" value="1"/>
</dbReference>
<organism evidence="4 5">
    <name type="scientific">Anaerosacchariphilus polymeriproducens</name>
    <dbReference type="NCBI Taxonomy" id="1812858"/>
    <lineage>
        <taxon>Bacteria</taxon>
        <taxon>Bacillati</taxon>
        <taxon>Bacillota</taxon>
        <taxon>Clostridia</taxon>
        <taxon>Lachnospirales</taxon>
        <taxon>Lachnospiraceae</taxon>
        <taxon>Anaerosacchariphilus</taxon>
    </lineage>
</organism>
<dbReference type="SMART" id="SM00839">
    <property type="entry name" value="ELFV_dehydrog"/>
    <property type="match status" value="1"/>
</dbReference>
<dbReference type="RefSeq" id="WP_115481147.1">
    <property type="nucleotide sequence ID" value="NZ_QRCT01000013.1"/>
</dbReference>
<dbReference type="GO" id="GO:0006538">
    <property type="term" value="P:L-glutamate catabolic process"/>
    <property type="evidence" value="ECO:0007669"/>
    <property type="project" value="TreeGrafter"/>
</dbReference>
<dbReference type="InterPro" id="IPR006096">
    <property type="entry name" value="Glu/Leu/Phe/Val/Trp_DH_C"/>
</dbReference>
<evidence type="ECO:0000313" key="5">
    <source>
        <dbReference type="Proteomes" id="UP000255036"/>
    </source>
</evidence>
<dbReference type="PANTHER" id="PTHR11606:SF13">
    <property type="entry name" value="GLUTAMATE DEHYDROGENASE 1, MITOCHONDRIAL"/>
    <property type="match status" value="1"/>
</dbReference>
<dbReference type="GO" id="GO:0004352">
    <property type="term" value="F:glutamate dehydrogenase (NAD+) activity"/>
    <property type="evidence" value="ECO:0007669"/>
    <property type="project" value="TreeGrafter"/>
</dbReference>
<sequence length="390" mass="42799">MIKNEPDIIVSYKDKKEGFNGWLIIDNLDYKLAAGGIRVQKGLTQEHLKLMAQNMTKKMKICGLPISGAKSGIDYDPESPNKEEAISRFVKAIKPFLETRYSMGSDLNTSADELNEIVNKEGLLTIKHAIKNVQNFDSKSFLDRCNVLENNAVGNWKLGKIRAGYQVAMSALKVLEHLNIKKENASVAVQGFGVLARAAIIGLIQHGVNISAVSDIDKSIIAKEGNALPIEEWLNHPGTKLPDVNSTSEYDVVDCKEILNQKVDIMLLAAIENSITVENADHIDVKAVVPGANLAVSEEAEKILYKRDIVVLPSFVAGAGGPMSMNGLYGPKDCPTPQEVLDYIKMKSYEVVEMILLKSKTEDITPSEAAERIVDETNIMEADVPYTVSL</sequence>
<dbReference type="Proteomes" id="UP000255036">
    <property type="component" value="Unassembled WGS sequence"/>
</dbReference>
<dbReference type="SUPFAM" id="SSF51735">
    <property type="entry name" value="NAD(P)-binding Rossmann-fold domains"/>
    <property type="match status" value="1"/>
</dbReference>
<proteinExistence type="inferred from homology"/>
<evidence type="ECO:0000259" key="3">
    <source>
        <dbReference type="SMART" id="SM00839"/>
    </source>
</evidence>
<dbReference type="InterPro" id="IPR006097">
    <property type="entry name" value="Glu/Leu/Phe/Val/Trp_DH_dimer"/>
</dbReference>
<comment type="caution">
    <text evidence="4">The sequence shown here is derived from an EMBL/GenBank/DDBJ whole genome shotgun (WGS) entry which is preliminary data.</text>
</comment>
<protein>
    <submittedName>
        <fullName evidence="4">Glu/Leu/Phe/Val dehydrogenase</fullName>
    </submittedName>
</protein>
<comment type="similarity">
    <text evidence="1">Belongs to the Glu/Leu/Phe/Val dehydrogenases family.</text>
</comment>
<accession>A0A371AXW1</accession>
<dbReference type="OrthoDB" id="9803297at2"/>
<keyword evidence="2" id="KW-0560">Oxidoreductase</keyword>
<keyword evidence="5" id="KW-1185">Reference proteome</keyword>
<dbReference type="InterPro" id="IPR036291">
    <property type="entry name" value="NAD(P)-bd_dom_sf"/>
</dbReference>
<dbReference type="Gene3D" id="3.40.50.720">
    <property type="entry name" value="NAD(P)-binding Rossmann-like Domain"/>
    <property type="match status" value="1"/>
</dbReference>
<dbReference type="AlphaFoldDB" id="A0A371AXW1"/>
<dbReference type="EMBL" id="QRCT01000013">
    <property type="protein sequence ID" value="RDU24403.1"/>
    <property type="molecule type" value="Genomic_DNA"/>
</dbReference>
<dbReference type="SUPFAM" id="SSF53223">
    <property type="entry name" value="Aminoacid dehydrogenase-like, N-terminal domain"/>
    <property type="match status" value="1"/>
</dbReference>
<reference evidence="4 5" key="1">
    <citation type="submission" date="2018-07" db="EMBL/GenBank/DDBJ databases">
        <title>Anaerosacharophilus polymeroproducens gen. nov. sp. nov., an anaerobic bacterium isolated from salt field.</title>
        <authorList>
            <person name="Kim W."/>
            <person name="Yang S.-H."/>
            <person name="Oh J."/>
            <person name="Lee J.-H."/>
            <person name="Kwon K.K."/>
        </authorList>
    </citation>
    <scope>NUCLEOTIDE SEQUENCE [LARGE SCALE GENOMIC DNA]</scope>
    <source>
        <strain evidence="4 5">MCWD5</strain>
    </source>
</reference>
<name>A0A371AXW1_9FIRM</name>